<keyword evidence="2" id="KW-1185">Reference proteome</keyword>
<comment type="caution">
    <text evidence="1">The sequence shown here is derived from an EMBL/GenBank/DDBJ whole genome shotgun (WGS) entry which is preliminary data.</text>
</comment>
<dbReference type="EMBL" id="CM039429">
    <property type="protein sequence ID" value="KAI4348014.1"/>
    <property type="molecule type" value="Genomic_DNA"/>
</dbReference>
<sequence length="183" mass="19733">MASSSCFAFFASWVLAFVVLTGFAGCIASQIGLGSRFLASKGLTWVSDNSTFAFGFAAADTDDRMRELGIWFAEIPRDHPTMVWSANRESPVSNAILERDTTGNLVLMDGGIPIWTSNTFGGGVEAAVMAESGNFILYNTNNHPAWQSFSQPSDTLLPNQLLTDSSELTSSKSPSHSGYYVSH</sequence>
<name>A0ACB9PGN0_BAUVA</name>
<accession>A0ACB9PGN0</accession>
<reference evidence="1 2" key="1">
    <citation type="journal article" date="2022" name="DNA Res.">
        <title>Chromosomal-level genome assembly of the orchid tree Bauhinia variegata (Leguminosae; Cercidoideae) supports the allotetraploid origin hypothesis of Bauhinia.</title>
        <authorList>
            <person name="Zhong Y."/>
            <person name="Chen Y."/>
            <person name="Zheng D."/>
            <person name="Pang J."/>
            <person name="Liu Y."/>
            <person name="Luo S."/>
            <person name="Meng S."/>
            <person name="Qian L."/>
            <person name="Wei D."/>
            <person name="Dai S."/>
            <person name="Zhou R."/>
        </authorList>
    </citation>
    <scope>NUCLEOTIDE SEQUENCE [LARGE SCALE GENOMIC DNA]</scope>
    <source>
        <strain evidence="1">BV-YZ2020</strain>
    </source>
</reference>
<protein>
    <submittedName>
        <fullName evidence="1">Uncharacterized protein</fullName>
    </submittedName>
</protein>
<evidence type="ECO:0000313" key="2">
    <source>
        <dbReference type="Proteomes" id="UP000828941"/>
    </source>
</evidence>
<evidence type="ECO:0000313" key="1">
    <source>
        <dbReference type="EMBL" id="KAI4348014.1"/>
    </source>
</evidence>
<organism evidence="1 2">
    <name type="scientific">Bauhinia variegata</name>
    <name type="common">Purple orchid tree</name>
    <name type="synonym">Phanera variegata</name>
    <dbReference type="NCBI Taxonomy" id="167791"/>
    <lineage>
        <taxon>Eukaryota</taxon>
        <taxon>Viridiplantae</taxon>
        <taxon>Streptophyta</taxon>
        <taxon>Embryophyta</taxon>
        <taxon>Tracheophyta</taxon>
        <taxon>Spermatophyta</taxon>
        <taxon>Magnoliopsida</taxon>
        <taxon>eudicotyledons</taxon>
        <taxon>Gunneridae</taxon>
        <taxon>Pentapetalae</taxon>
        <taxon>rosids</taxon>
        <taxon>fabids</taxon>
        <taxon>Fabales</taxon>
        <taxon>Fabaceae</taxon>
        <taxon>Cercidoideae</taxon>
        <taxon>Cercideae</taxon>
        <taxon>Bauhiniinae</taxon>
        <taxon>Bauhinia</taxon>
    </lineage>
</organism>
<gene>
    <name evidence="1" type="ORF">L6164_008777</name>
</gene>
<proteinExistence type="predicted"/>
<dbReference type="Proteomes" id="UP000828941">
    <property type="component" value="Chromosome 4"/>
</dbReference>